<dbReference type="Gene3D" id="3.40.390.10">
    <property type="entry name" value="Collagenase (Catalytic Domain)"/>
    <property type="match status" value="1"/>
</dbReference>
<keyword evidence="1" id="KW-0732">Signal</keyword>
<dbReference type="Proteomes" id="UP000235916">
    <property type="component" value="Unassembled WGS sequence"/>
</dbReference>
<feature type="signal peptide" evidence="1">
    <location>
        <begin position="1"/>
        <end position="30"/>
    </location>
</feature>
<accession>A0A2N8KZT6</accession>
<dbReference type="InterPro" id="IPR024079">
    <property type="entry name" value="MetalloPept_cat_dom_sf"/>
</dbReference>
<feature type="domain" description="DUF5117" evidence="3">
    <location>
        <begin position="122"/>
        <end position="314"/>
    </location>
</feature>
<dbReference type="AlphaFoldDB" id="A0A2N8KZT6"/>
<evidence type="ECO:0000259" key="4">
    <source>
        <dbReference type="Pfam" id="PF17162"/>
    </source>
</evidence>
<evidence type="ECO:0000256" key="1">
    <source>
        <dbReference type="SAM" id="SignalP"/>
    </source>
</evidence>
<evidence type="ECO:0000259" key="3">
    <source>
        <dbReference type="Pfam" id="PF17148"/>
    </source>
</evidence>
<dbReference type="Pfam" id="PF17162">
    <property type="entry name" value="DUF5118"/>
    <property type="match status" value="1"/>
</dbReference>
<dbReference type="RefSeq" id="WP_102768891.1">
    <property type="nucleotide sequence ID" value="NZ_POSP01000003.1"/>
</dbReference>
<dbReference type="InterPro" id="IPR032534">
    <property type="entry name" value="EcxA_zinc-bd"/>
</dbReference>
<reference evidence="5 6" key="1">
    <citation type="submission" date="2018-01" db="EMBL/GenBank/DDBJ databases">
        <title>Draft genome sequence of Paucibacter aquatile CR182 isolated from freshwater of the Nakdong River.</title>
        <authorList>
            <person name="Choi A."/>
            <person name="Chung E.J."/>
        </authorList>
    </citation>
    <scope>NUCLEOTIDE SEQUENCE [LARGE SCALE GENOMIC DNA]</scope>
    <source>
        <strain evidence="5 6">CR182</strain>
    </source>
</reference>
<evidence type="ECO:0000313" key="6">
    <source>
        <dbReference type="Proteomes" id="UP000235916"/>
    </source>
</evidence>
<evidence type="ECO:0008006" key="7">
    <source>
        <dbReference type="Google" id="ProtNLM"/>
    </source>
</evidence>
<dbReference type="GO" id="GO:0008237">
    <property type="term" value="F:metallopeptidase activity"/>
    <property type="evidence" value="ECO:0007669"/>
    <property type="project" value="InterPro"/>
</dbReference>
<dbReference type="InterPro" id="IPR033413">
    <property type="entry name" value="DUF5117"/>
</dbReference>
<protein>
    <recommendedName>
        <fullName evidence="7">Zinc-dependent metalloprotease</fullName>
    </recommendedName>
</protein>
<dbReference type="CDD" id="cd04276">
    <property type="entry name" value="ZnMc_MMP_like_2"/>
    <property type="match status" value="1"/>
</dbReference>
<name>A0A2N8KZT6_9BURK</name>
<dbReference type="EMBL" id="POSP01000003">
    <property type="protein sequence ID" value="PND38974.1"/>
    <property type="molecule type" value="Genomic_DNA"/>
</dbReference>
<evidence type="ECO:0000259" key="2">
    <source>
        <dbReference type="Pfam" id="PF16313"/>
    </source>
</evidence>
<dbReference type="Pfam" id="PF17148">
    <property type="entry name" value="DUF5117"/>
    <property type="match status" value="1"/>
</dbReference>
<dbReference type="PANTHER" id="PTHR38478:SF1">
    <property type="entry name" value="ZINC DEPENDENT METALLOPROTEASE DOMAIN LIPOPROTEIN"/>
    <property type="match status" value="1"/>
</dbReference>
<dbReference type="InterPro" id="IPR033428">
    <property type="entry name" value="DUF5118"/>
</dbReference>
<dbReference type="PANTHER" id="PTHR38478">
    <property type="entry name" value="PEPTIDASE M1A AND M12B"/>
    <property type="match status" value="1"/>
</dbReference>
<proteinExistence type="predicted"/>
<feature type="domain" description="EcxA zinc-binding" evidence="2">
    <location>
        <begin position="444"/>
        <end position="752"/>
    </location>
</feature>
<dbReference type="OrthoDB" id="9776599at2"/>
<organism evidence="5 6">
    <name type="scientific">Kinneretia aquatilis</name>
    <dbReference type="NCBI Taxonomy" id="2070761"/>
    <lineage>
        <taxon>Bacteria</taxon>
        <taxon>Pseudomonadati</taxon>
        <taxon>Pseudomonadota</taxon>
        <taxon>Betaproteobacteria</taxon>
        <taxon>Burkholderiales</taxon>
        <taxon>Sphaerotilaceae</taxon>
        <taxon>Roseateles</taxon>
    </lineage>
</organism>
<keyword evidence="6" id="KW-1185">Reference proteome</keyword>
<feature type="chain" id="PRO_5014608023" description="Zinc-dependent metalloprotease" evidence="1">
    <location>
        <begin position="31"/>
        <end position="879"/>
    </location>
</feature>
<dbReference type="InterPro" id="IPR034032">
    <property type="entry name" value="Zn_MMP-like_bac"/>
</dbReference>
<sequence>MKHSHPTHSPFARSLLALAAGLALSSSALAQDAPAPTPTPAAAADAAAAAAKPGAPAGPEAALEPKPYDKVITKEAKTQKGLITLHSVKQKLYFEIPKKLLDKQLLMVANATAVPSDVDHVGKSLNQEVVRFSLKGNKVYFHAVDHAFVSGSDRPNAEAVRDSQRDAILLAFNVESFAADGAPVIEVSRLFTSEVGDFSARRLIQGTSLDASRSFVESSRAFPGSLRIDAVHTYSAPAMVQTPMGPMKAPPHFPARSATMNLAYSLVELPEPAMMPRLMDDRIGYFYVSRTDFGSDRHGVERERLITRWRLEKKDPAAALSEPVKPIIWYIDKSTPTALVPYVKKGIEAWNVAFEAAGFKNAVQARPFPSKEEDPEFDPEDVRYSIIRWVPSSIPNAYGPHLSDPRSGEILNANIVMYHNIQKILRDWYITQAGAVDPRAQQLPLPDDLMGDLVAYVVTHEVGHSLGFQHNMKASSQYPFEKLRDAKWLSTMGHVSSIMDYSRMNYVVQPEDKIAPALLIPKVGPYDIYATRWGYTPIPTASTPAAEKPVLDAWAREQDGKPWLRFQSPKGDGDYGVVMEAVGDADAVRATELGTKNLQRIVKNLPKMALRAGESDRDLEDLYKAVWGQWRNELGHVAALVGGYDYQNKHGSQAGAISQPASKAQQARAVALINEQLFKTPSWLFEPAVVERLTPSLPSGALLNLQRGMLSHLLDRSRLVRLQGQESALGERAYRVEQLLADLRGGVFGELAQGSSPQAARRNLQRSYVELLASRLGEGAGMDDGRAQIRAELKRLSQRFASAAGSARDSVARGHWAELADASAKALDPLQAAQAKGQATGRGWHEDAAAAACWQDLSVVGFWPESPEPSLSAKHGHRH</sequence>
<evidence type="ECO:0000313" key="5">
    <source>
        <dbReference type="EMBL" id="PND38974.1"/>
    </source>
</evidence>
<dbReference type="SUPFAM" id="SSF55486">
    <property type="entry name" value="Metalloproteases ('zincins'), catalytic domain"/>
    <property type="match status" value="1"/>
</dbReference>
<gene>
    <name evidence="5" type="ORF">C1O66_16530</name>
</gene>
<comment type="caution">
    <text evidence="5">The sequence shown here is derived from an EMBL/GenBank/DDBJ whole genome shotgun (WGS) entry which is preliminary data.</text>
</comment>
<dbReference type="Pfam" id="PF16313">
    <property type="entry name" value="DUF4953"/>
    <property type="match status" value="1"/>
</dbReference>
<feature type="domain" description="DUF5118" evidence="4">
    <location>
        <begin position="65"/>
        <end position="112"/>
    </location>
</feature>